<dbReference type="InterPro" id="IPR001214">
    <property type="entry name" value="SET_dom"/>
</dbReference>
<dbReference type="EMBL" id="CDMY01000402">
    <property type="protein sequence ID" value="CEM10167.1"/>
    <property type="molecule type" value="Genomic_DNA"/>
</dbReference>
<accession>A0A0G4FC38</accession>
<keyword evidence="3" id="KW-0949">S-adenosyl-L-methionine</keyword>
<dbReference type="InterPro" id="IPR050600">
    <property type="entry name" value="SETD3_SETD6_MTase"/>
</dbReference>
<dbReference type="Pfam" id="PF00856">
    <property type="entry name" value="SET"/>
    <property type="match status" value="1"/>
</dbReference>
<feature type="domain" description="SET" evidence="5">
    <location>
        <begin position="35"/>
        <end position="279"/>
    </location>
</feature>
<gene>
    <name evidence="6" type="ORF">Vbra_14883</name>
</gene>
<dbReference type="Proteomes" id="UP000041254">
    <property type="component" value="Unassembled WGS sequence"/>
</dbReference>
<evidence type="ECO:0000256" key="4">
    <source>
        <dbReference type="SAM" id="MobiDB-lite"/>
    </source>
</evidence>
<dbReference type="OMA" id="GPIANTH"/>
<keyword evidence="1" id="KW-0489">Methyltransferase</keyword>
<dbReference type="InterPro" id="IPR015353">
    <property type="entry name" value="Rubisco_LSMT_subst-bd"/>
</dbReference>
<dbReference type="SUPFAM" id="SSF81822">
    <property type="entry name" value="RuBisCo LSMT C-terminal, substrate-binding domain"/>
    <property type="match status" value="1"/>
</dbReference>
<feature type="compositionally biased region" description="Low complexity" evidence="4">
    <location>
        <begin position="421"/>
        <end position="435"/>
    </location>
</feature>
<dbReference type="PROSITE" id="PS50280">
    <property type="entry name" value="SET"/>
    <property type="match status" value="1"/>
</dbReference>
<feature type="region of interest" description="Disordered" evidence="4">
    <location>
        <begin position="402"/>
        <end position="435"/>
    </location>
</feature>
<dbReference type="InterPro" id="IPR036464">
    <property type="entry name" value="Rubisco_LSMT_subst-bd_sf"/>
</dbReference>
<feature type="region of interest" description="Disordered" evidence="4">
    <location>
        <begin position="367"/>
        <end position="390"/>
    </location>
</feature>
<evidence type="ECO:0000256" key="1">
    <source>
        <dbReference type="ARBA" id="ARBA00022603"/>
    </source>
</evidence>
<keyword evidence="2" id="KW-0808">Transferase</keyword>
<dbReference type="Gene3D" id="3.90.1420.10">
    <property type="entry name" value="Rubisco LSMT, substrate-binding domain"/>
    <property type="match status" value="1"/>
</dbReference>
<dbReference type="Gene3D" id="3.90.1410.10">
    <property type="entry name" value="set domain protein methyltransferase, domain 1"/>
    <property type="match status" value="1"/>
</dbReference>
<dbReference type="STRING" id="1169540.A0A0G4FC38"/>
<evidence type="ECO:0000259" key="5">
    <source>
        <dbReference type="PROSITE" id="PS50280"/>
    </source>
</evidence>
<evidence type="ECO:0000256" key="3">
    <source>
        <dbReference type="ARBA" id="ARBA00022691"/>
    </source>
</evidence>
<dbReference type="GO" id="GO:0032259">
    <property type="term" value="P:methylation"/>
    <property type="evidence" value="ECO:0007669"/>
    <property type="project" value="UniProtKB-KW"/>
</dbReference>
<dbReference type="GO" id="GO:0016279">
    <property type="term" value="F:protein-lysine N-methyltransferase activity"/>
    <property type="evidence" value="ECO:0007669"/>
    <property type="project" value="TreeGrafter"/>
</dbReference>
<dbReference type="Pfam" id="PF09273">
    <property type="entry name" value="Rubis-subs-bind"/>
    <property type="match status" value="1"/>
</dbReference>
<dbReference type="VEuPathDB" id="CryptoDB:Vbra_14883"/>
<feature type="compositionally biased region" description="Low complexity" evidence="4">
    <location>
        <begin position="368"/>
        <end position="384"/>
    </location>
</feature>
<dbReference type="InParanoid" id="A0A0G4FC38"/>
<keyword evidence="7" id="KW-1185">Reference proteome</keyword>
<evidence type="ECO:0000313" key="7">
    <source>
        <dbReference type="Proteomes" id="UP000041254"/>
    </source>
</evidence>
<evidence type="ECO:0000256" key="2">
    <source>
        <dbReference type="ARBA" id="ARBA00022679"/>
    </source>
</evidence>
<sequence length="591" mass="65575">MATPIRIYPPPPKPTHPDVSKLRRRFADDGGSVSDALQIRPSAFDNAGAGLFVKEAVKEGEVLARVPERFLMRPMGYGVVVDDSGEDPEVPDELRDLIAKVPSQNWMLRLALLVLYHQMNRTPHWYDDYLMTLPESFPSIPMFFKQGDLKALQHPNPNAISHRLWFLQQMHRQIYGPIANTHQDPFAPLAKENDLAAGQKPLTLKSVAWAQAVVTSRSLRGSSGGGPGMMCPLLDMCNHSSWPSAAVQHEVDGEGRVRGVRLVALRDLPEGEELTVSYGRMSNALLVMDYGFVEPNNPYDRVTITFDHKIAGEAFRTIGLDDRRIVPGRFDSLPCPHRRPLLKQLYLLPTDIDKAIKEGERDKEREAMAMAQQSDASATATATSRGREKDVILVKEEGNTTIRETTYADAPKERRREPAGERGAAAAAAGNAAAGNATEAPHIYRPRVHLGGDILVDKRLLAAVRVLLSSGDELEGRSLRELAEWATPLSSTNEMVTLKALVALIGLVEYADFDTSLEDDLRSLASGRIPTGHTDWGTEDYVSVTPALDVTLRYRVERKRLLQRVREGLQRRLADVKHRYVTGQRALRSAG</sequence>
<organism evidence="6 7">
    <name type="scientific">Vitrella brassicaformis (strain CCMP3155)</name>
    <dbReference type="NCBI Taxonomy" id="1169540"/>
    <lineage>
        <taxon>Eukaryota</taxon>
        <taxon>Sar</taxon>
        <taxon>Alveolata</taxon>
        <taxon>Colpodellida</taxon>
        <taxon>Vitrellaceae</taxon>
        <taxon>Vitrella</taxon>
    </lineage>
</organism>
<dbReference type="PANTHER" id="PTHR13271">
    <property type="entry name" value="UNCHARACTERIZED PUTATIVE METHYLTRANSFERASE"/>
    <property type="match status" value="1"/>
</dbReference>
<feature type="compositionally biased region" description="Basic and acidic residues" evidence="4">
    <location>
        <begin position="410"/>
        <end position="420"/>
    </location>
</feature>
<dbReference type="SUPFAM" id="SSF82199">
    <property type="entry name" value="SET domain"/>
    <property type="match status" value="1"/>
</dbReference>
<dbReference type="PANTHER" id="PTHR13271:SF116">
    <property type="entry name" value="F21J9.27"/>
    <property type="match status" value="1"/>
</dbReference>
<dbReference type="SMART" id="SM00317">
    <property type="entry name" value="SET"/>
    <property type="match status" value="1"/>
</dbReference>
<dbReference type="AlphaFoldDB" id="A0A0G4FC38"/>
<dbReference type="InterPro" id="IPR046341">
    <property type="entry name" value="SET_dom_sf"/>
</dbReference>
<proteinExistence type="predicted"/>
<feature type="region of interest" description="Disordered" evidence="4">
    <location>
        <begin position="1"/>
        <end position="20"/>
    </location>
</feature>
<reference evidence="6 7" key="1">
    <citation type="submission" date="2014-11" db="EMBL/GenBank/DDBJ databases">
        <authorList>
            <person name="Zhu J."/>
            <person name="Qi W."/>
            <person name="Song R."/>
        </authorList>
    </citation>
    <scope>NUCLEOTIDE SEQUENCE [LARGE SCALE GENOMIC DNA]</scope>
</reference>
<dbReference type="OrthoDB" id="441812at2759"/>
<dbReference type="CDD" id="cd10527">
    <property type="entry name" value="SET_LSMT"/>
    <property type="match status" value="1"/>
</dbReference>
<name>A0A0G4FC38_VITBC</name>
<protein>
    <recommendedName>
        <fullName evidence="5">SET domain-containing protein</fullName>
    </recommendedName>
</protein>
<evidence type="ECO:0000313" key="6">
    <source>
        <dbReference type="EMBL" id="CEM10167.1"/>
    </source>
</evidence>